<proteinExistence type="predicted"/>
<evidence type="ECO:0000256" key="1">
    <source>
        <dbReference type="SAM" id="MobiDB-lite"/>
    </source>
</evidence>
<sequence>MLSDVGNPNGYHRSREGSVVMSNSYRLNPTVSQIVVWFTGTLAHTSATQPRLVTILSTKTCHQAIKQTTKKKAEDEEKEGEKRKTAEWRSGRRSFFLSPRSWVRFPQLENVCVMNMNVFQCLDICIL</sequence>
<feature type="region of interest" description="Disordered" evidence="1">
    <location>
        <begin position="67"/>
        <end position="86"/>
    </location>
</feature>
<evidence type="ECO:0000313" key="3">
    <source>
        <dbReference type="Proteomes" id="UP000838756"/>
    </source>
</evidence>
<dbReference type="AlphaFoldDB" id="A0A8S4R348"/>
<dbReference type="Proteomes" id="UP000838756">
    <property type="component" value="Unassembled WGS sequence"/>
</dbReference>
<name>A0A8S4R348_9NEOP</name>
<evidence type="ECO:0000313" key="2">
    <source>
        <dbReference type="EMBL" id="CAH2230420.1"/>
    </source>
</evidence>
<feature type="compositionally biased region" description="Basic and acidic residues" evidence="1">
    <location>
        <begin position="71"/>
        <end position="86"/>
    </location>
</feature>
<comment type="caution">
    <text evidence="2">The sequence shown here is derived from an EMBL/GenBank/DDBJ whole genome shotgun (WGS) entry which is preliminary data.</text>
</comment>
<keyword evidence="3" id="KW-1185">Reference proteome</keyword>
<protein>
    <submittedName>
        <fullName evidence="2">Jg1923 protein</fullName>
    </submittedName>
</protein>
<gene>
    <name evidence="2" type="primary">jg1923</name>
    <name evidence="2" type="ORF">PAEG_LOCUS9635</name>
</gene>
<accession>A0A8S4R348</accession>
<dbReference type="EMBL" id="CAKXAJ010024807">
    <property type="protein sequence ID" value="CAH2230420.1"/>
    <property type="molecule type" value="Genomic_DNA"/>
</dbReference>
<reference evidence="2" key="1">
    <citation type="submission" date="2022-03" db="EMBL/GenBank/DDBJ databases">
        <authorList>
            <person name="Lindestad O."/>
        </authorList>
    </citation>
    <scope>NUCLEOTIDE SEQUENCE</scope>
</reference>
<organism evidence="2 3">
    <name type="scientific">Pararge aegeria aegeria</name>
    <dbReference type="NCBI Taxonomy" id="348720"/>
    <lineage>
        <taxon>Eukaryota</taxon>
        <taxon>Metazoa</taxon>
        <taxon>Ecdysozoa</taxon>
        <taxon>Arthropoda</taxon>
        <taxon>Hexapoda</taxon>
        <taxon>Insecta</taxon>
        <taxon>Pterygota</taxon>
        <taxon>Neoptera</taxon>
        <taxon>Endopterygota</taxon>
        <taxon>Lepidoptera</taxon>
        <taxon>Glossata</taxon>
        <taxon>Ditrysia</taxon>
        <taxon>Papilionoidea</taxon>
        <taxon>Nymphalidae</taxon>
        <taxon>Satyrinae</taxon>
        <taxon>Satyrini</taxon>
        <taxon>Parargina</taxon>
        <taxon>Pararge</taxon>
    </lineage>
</organism>